<feature type="transmembrane region" description="Helical" evidence="8">
    <location>
        <begin position="74"/>
        <end position="92"/>
    </location>
</feature>
<feature type="transmembrane region" description="Helical" evidence="8">
    <location>
        <begin position="235"/>
        <end position="259"/>
    </location>
</feature>
<dbReference type="PROSITE" id="PS50850">
    <property type="entry name" value="MFS"/>
    <property type="match status" value="1"/>
</dbReference>
<feature type="transmembrane region" description="Helical" evidence="8">
    <location>
        <begin position="199"/>
        <end position="215"/>
    </location>
</feature>
<dbReference type="GO" id="GO:0015528">
    <property type="term" value="F:lactose:proton symporter activity"/>
    <property type="evidence" value="ECO:0007669"/>
    <property type="project" value="TreeGrafter"/>
</dbReference>
<dbReference type="InterPro" id="IPR036259">
    <property type="entry name" value="MFS_trans_sf"/>
</dbReference>
<dbReference type="InterPro" id="IPR020846">
    <property type="entry name" value="MFS_dom"/>
</dbReference>
<comment type="caution">
    <text evidence="10">The sequence shown here is derived from an EMBL/GenBank/DDBJ whole genome shotgun (WGS) entry which is preliminary data.</text>
</comment>
<evidence type="ECO:0000256" key="4">
    <source>
        <dbReference type="ARBA" id="ARBA00022519"/>
    </source>
</evidence>
<evidence type="ECO:0000256" key="6">
    <source>
        <dbReference type="ARBA" id="ARBA00022989"/>
    </source>
</evidence>
<protein>
    <submittedName>
        <fullName evidence="10">MFS transporter</fullName>
    </submittedName>
</protein>
<keyword evidence="6 8" id="KW-1133">Transmembrane helix</keyword>
<name>A0A917A4Q5_9STRE</name>
<evidence type="ECO:0000256" key="7">
    <source>
        <dbReference type="ARBA" id="ARBA00023136"/>
    </source>
</evidence>
<keyword evidence="4" id="KW-0997">Cell inner membrane</keyword>
<proteinExistence type="predicted"/>
<dbReference type="GO" id="GO:0005886">
    <property type="term" value="C:plasma membrane"/>
    <property type="evidence" value="ECO:0007669"/>
    <property type="project" value="UniProtKB-SubCell"/>
</dbReference>
<feature type="transmembrane region" description="Helical" evidence="8">
    <location>
        <begin position="132"/>
        <end position="151"/>
    </location>
</feature>
<feature type="transmembrane region" description="Helical" evidence="8">
    <location>
        <begin position="357"/>
        <end position="375"/>
    </location>
</feature>
<dbReference type="SUPFAM" id="SSF103473">
    <property type="entry name" value="MFS general substrate transporter"/>
    <property type="match status" value="1"/>
</dbReference>
<evidence type="ECO:0000256" key="3">
    <source>
        <dbReference type="ARBA" id="ARBA00022475"/>
    </source>
</evidence>
<evidence type="ECO:0000256" key="5">
    <source>
        <dbReference type="ARBA" id="ARBA00022692"/>
    </source>
</evidence>
<dbReference type="Gene3D" id="1.20.1250.20">
    <property type="entry name" value="MFS general substrate transporter like domains"/>
    <property type="match status" value="2"/>
</dbReference>
<evidence type="ECO:0000313" key="10">
    <source>
        <dbReference type="EMBL" id="GGE25798.1"/>
    </source>
</evidence>
<dbReference type="PANTHER" id="PTHR23522:SF10">
    <property type="entry name" value="3-PHENYLPROPIONIC ACID TRANSPORTER-RELATED"/>
    <property type="match status" value="1"/>
</dbReference>
<keyword evidence="2" id="KW-0813">Transport</keyword>
<sequence length="387" mass="43074">MVRKFQDSYFAYFLMYHFYFLSFALFSTLISVYLLDRGFSATEVSILVSGSFFTSMLAQPIMGMLNDRIGIKKVTLYSFQIIIIGALCFMQAKSLAALTICYSLVLMLINGVNPVMDVLAAKSPYTYGKIRIWGTIGYALGSQLAGLIYRYVSPQAIFVVFVFAMLLSIVGVLGVNPLQDKKEFKTDSHKSYLGDLLKNRVYLYYLLIVALYSGVTNTGHTYIPSMLEESGLSVSMATTVIALAVICESPLIFYSYLFMDRFSIKTLLYLGLAILLFQYGVYALELGLTSKIIWTLIGKHAASMILIMLNLKIVAHLIDETYLVTALALVQTVRSLGTIVIQNAAGHILDWTNYSTMNGFLVAVLAVTLLLAAFLKIPEKTKKNMFA</sequence>
<evidence type="ECO:0000259" key="9">
    <source>
        <dbReference type="PROSITE" id="PS50850"/>
    </source>
</evidence>
<dbReference type="RefSeq" id="WP_068991532.1">
    <property type="nucleotide sequence ID" value="NZ_BMJN01000003.1"/>
</dbReference>
<feature type="transmembrane region" description="Helical" evidence="8">
    <location>
        <begin position="12"/>
        <end position="35"/>
    </location>
</feature>
<reference evidence="10" key="1">
    <citation type="journal article" date="2014" name="Int. J. Syst. Evol. Microbiol.">
        <title>Complete genome sequence of Corynebacterium casei LMG S-19264T (=DSM 44701T), isolated from a smear-ripened cheese.</title>
        <authorList>
            <consortium name="US DOE Joint Genome Institute (JGI-PGF)"/>
            <person name="Walter F."/>
            <person name="Albersmeier A."/>
            <person name="Kalinowski J."/>
            <person name="Ruckert C."/>
        </authorList>
    </citation>
    <scope>NUCLEOTIDE SEQUENCE</scope>
    <source>
        <strain evidence="10">CGMCC 1.15533</strain>
    </source>
</reference>
<comment type="subcellular location">
    <subcellularLocation>
        <location evidence="1">Cell inner membrane</location>
        <topology evidence="1">Multi-pass membrane protein</topology>
    </subcellularLocation>
</comment>
<evidence type="ECO:0000256" key="8">
    <source>
        <dbReference type="SAM" id="Phobius"/>
    </source>
</evidence>
<accession>A0A917A4Q5</accession>
<dbReference type="EMBL" id="BMJN01000003">
    <property type="protein sequence ID" value="GGE25798.1"/>
    <property type="molecule type" value="Genomic_DNA"/>
</dbReference>
<feature type="transmembrane region" description="Helical" evidence="8">
    <location>
        <begin position="323"/>
        <end position="345"/>
    </location>
</feature>
<dbReference type="Proteomes" id="UP000660801">
    <property type="component" value="Unassembled WGS sequence"/>
</dbReference>
<dbReference type="PANTHER" id="PTHR23522">
    <property type="entry name" value="BLL5896 PROTEIN"/>
    <property type="match status" value="1"/>
</dbReference>
<dbReference type="GO" id="GO:0030395">
    <property type="term" value="F:lactose binding"/>
    <property type="evidence" value="ECO:0007669"/>
    <property type="project" value="TreeGrafter"/>
</dbReference>
<keyword evidence="5 8" id="KW-0812">Transmembrane</keyword>
<feature type="transmembrane region" description="Helical" evidence="8">
    <location>
        <begin position="98"/>
        <end position="120"/>
    </location>
</feature>
<feature type="domain" description="Major facilitator superfamily (MFS) profile" evidence="9">
    <location>
        <begin position="8"/>
        <end position="381"/>
    </location>
</feature>
<dbReference type="AlphaFoldDB" id="A0A917A4Q5"/>
<keyword evidence="11" id="KW-1185">Reference proteome</keyword>
<evidence type="ECO:0000313" key="11">
    <source>
        <dbReference type="Proteomes" id="UP000660801"/>
    </source>
</evidence>
<feature type="transmembrane region" description="Helical" evidence="8">
    <location>
        <begin position="266"/>
        <end position="286"/>
    </location>
</feature>
<dbReference type="InterPro" id="IPR011701">
    <property type="entry name" value="MFS"/>
</dbReference>
<keyword evidence="3" id="KW-1003">Cell membrane</keyword>
<evidence type="ECO:0000256" key="1">
    <source>
        <dbReference type="ARBA" id="ARBA00004429"/>
    </source>
</evidence>
<evidence type="ECO:0000256" key="2">
    <source>
        <dbReference type="ARBA" id="ARBA00022448"/>
    </source>
</evidence>
<gene>
    <name evidence="10" type="ORF">GCM10011510_03660</name>
</gene>
<dbReference type="Pfam" id="PF07690">
    <property type="entry name" value="MFS_1"/>
    <property type="match status" value="1"/>
</dbReference>
<keyword evidence="7 8" id="KW-0472">Membrane</keyword>
<feature type="transmembrane region" description="Helical" evidence="8">
    <location>
        <begin position="157"/>
        <end position="178"/>
    </location>
</feature>
<dbReference type="OrthoDB" id="1650886at2"/>
<organism evidence="10 11">
    <name type="scientific">Streptococcus himalayensis</name>
    <dbReference type="NCBI Taxonomy" id="1888195"/>
    <lineage>
        <taxon>Bacteria</taxon>
        <taxon>Bacillati</taxon>
        <taxon>Bacillota</taxon>
        <taxon>Bacilli</taxon>
        <taxon>Lactobacillales</taxon>
        <taxon>Streptococcaceae</taxon>
        <taxon>Streptococcus</taxon>
    </lineage>
</organism>
<feature type="transmembrane region" description="Helical" evidence="8">
    <location>
        <begin position="292"/>
        <end position="311"/>
    </location>
</feature>
<feature type="transmembrane region" description="Helical" evidence="8">
    <location>
        <begin position="41"/>
        <end position="62"/>
    </location>
</feature>
<reference evidence="10" key="2">
    <citation type="submission" date="2020-09" db="EMBL/GenBank/DDBJ databases">
        <authorList>
            <person name="Sun Q."/>
            <person name="Zhou Y."/>
        </authorList>
    </citation>
    <scope>NUCLEOTIDE SEQUENCE</scope>
    <source>
        <strain evidence="10">CGMCC 1.15533</strain>
    </source>
</reference>